<dbReference type="SUPFAM" id="SSF47661">
    <property type="entry name" value="t-snare proteins"/>
    <property type="match status" value="1"/>
</dbReference>
<dbReference type="RefSeq" id="XP_009657359.1">
    <property type="nucleotide sequence ID" value="XM_009659064.1"/>
</dbReference>
<dbReference type="AlphaFoldDB" id="G2X8A9"/>
<evidence type="ECO:0000256" key="6">
    <source>
        <dbReference type="ARBA" id="ARBA00023136"/>
    </source>
</evidence>
<dbReference type="GO" id="GO:0005886">
    <property type="term" value="C:plasma membrane"/>
    <property type="evidence" value="ECO:0007669"/>
    <property type="project" value="TreeGrafter"/>
</dbReference>
<dbReference type="GO" id="GO:0031201">
    <property type="term" value="C:SNARE complex"/>
    <property type="evidence" value="ECO:0007669"/>
    <property type="project" value="TreeGrafter"/>
</dbReference>
<dbReference type="GO" id="GO:0048278">
    <property type="term" value="P:vesicle docking"/>
    <property type="evidence" value="ECO:0007669"/>
    <property type="project" value="TreeGrafter"/>
</dbReference>
<evidence type="ECO:0000256" key="3">
    <source>
        <dbReference type="ARBA" id="ARBA00022692"/>
    </source>
</evidence>
<dbReference type="OrthoDB" id="10255013at2759"/>
<dbReference type="InParanoid" id="G2X8A9"/>
<feature type="transmembrane region" description="Helical" evidence="8">
    <location>
        <begin position="312"/>
        <end position="335"/>
    </location>
</feature>
<evidence type="ECO:0000313" key="10">
    <source>
        <dbReference type="EMBL" id="EGY15196.1"/>
    </source>
</evidence>
<keyword evidence="3 8" id="KW-0812">Transmembrane</keyword>
<feature type="region of interest" description="Disordered" evidence="7">
    <location>
        <begin position="1"/>
        <end position="50"/>
    </location>
</feature>
<evidence type="ECO:0000256" key="5">
    <source>
        <dbReference type="ARBA" id="ARBA00023054"/>
    </source>
</evidence>
<gene>
    <name evidence="10" type="ORF">VDAG_06050</name>
</gene>
<comment type="similarity">
    <text evidence="2">Belongs to the syntaxin family.</text>
</comment>
<dbReference type="FunFam" id="1.20.58.70:FF:000008">
    <property type="entry name" value="Syntaxin family protein"/>
    <property type="match status" value="1"/>
</dbReference>
<name>G2X8A9_VERDV</name>
<keyword evidence="4 8" id="KW-1133">Transmembrane helix</keyword>
<dbReference type="InterPro" id="IPR045242">
    <property type="entry name" value="Syntaxin"/>
</dbReference>
<dbReference type="Pfam" id="PF00804">
    <property type="entry name" value="Syntaxin"/>
    <property type="match status" value="1"/>
</dbReference>
<dbReference type="EMBL" id="DS572707">
    <property type="protein sequence ID" value="EGY15196.1"/>
    <property type="molecule type" value="Genomic_DNA"/>
</dbReference>
<reference evidence="11" key="2">
    <citation type="journal article" date="2011" name="PLoS Pathog.">
        <title>Comparative genomics yields insights into niche adaptation of plant vascular wilt pathogens.</title>
        <authorList>
            <person name="Klosterman S.J."/>
            <person name="Subbarao K.V."/>
            <person name="Kang S."/>
            <person name="Veronese P."/>
            <person name="Gold S.E."/>
            <person name="Thomma B.P.H.J."/>
            <person name="Chen Z."/>
            <person name="Henrissat B."/>
            <person name="Lee Y.-H."/>
            <person name="Park J."/>
            <person name="Garcia-Pedrajas M.D."/>
            <person name="Barbara D.J."/>
            <person name="Anchieta A."/>
            <person name="de Jonge R."/>
            <person name="Santhanam P."/>
            <person name="Maruthachalam K."/>
            <person name="Atallah Z."/>
            <person name="Amyotte S.G."/>
            <person name="Paz Z."/>
            <person name="Inderbitzin P."/>
            <person name="Hayes R.J."/>
            <person name="Heiman D.I."/>
            <person name="Young S."/>
            <person name="Zeng Q."/>
            <person name="Engels R."/>
            <person name="Galagan J."/>
            <person name="Cuomo C.A."/>
            <person name="Dobinson K.F."/>
            <person name="Ma L.-J."/>
        </authorList>
    </citation>
    <scope>NUCLEOTIDE SEQUENCE [LARGE SCALE GENOMIC DNA]</scope>
    <source>
        <strain evidence="11">VdLs.17 / ATCC MYA-4575 / FGSC 10137</strain>
    </source>
</reference>
<dbReference type="PANTHER" id="PTHR19957">
    <property type="entry name" value="SYNTAXIN"/>
    <property type="match status" value="1"/>
</dbReference>
<dbReference type="STRING" id="498257.G2X8A9"/>
<dbReference type="PANTHER" id="PTHR19957:SF380">
    <property type="entry name" value="SYNTAXIN FAMILY PROTEIN"/>
    <property type="match status" value="1"/>
</dbReference>
<dbReference type="Gene3D" id="1.20.58.70">
    <property type="match status" value="1"/>
</dbReference>
<evidence type="ECO:0000256" key="4">
    <source>
        <dbReference type="ARBA" id="ARBA00022989"/>
    </source>
</evidence>
<protein>
    <submittedName>
        <fullName evidence="10">SSO2 protein</fullName>
    </submittedName>
</protein>
<keyword evidence="5" id="KW-0175">Coiled coil</keyword>
<proteinExistence type="inferred from homology"/>
<dbReference type="GO" id="GO:0006887">
    <property type="term" value="P:exocytosis"/>
    <property type="evidence" value="ECO:0007669"/>
    <property type="project" value="TreeGrafter"/>
</dbReference>
<dbReference type="Pfam" id="PF05739">
    <property type="entry name" value="SNARE"/>
    <property type="match status" value="1"/>
</dbReference>
<dbReference type="GO" id="GO:0005484">
    <property type="term" value="F:SNAP receptor activity"/>
    <property type="evidence" value="ECO:0007669"/>
    <property type="project" value="TreeGrafter"/>
</dbReference>
<dbReference type="Proteomes" id="UP000001611">
    <property type="component" value="Unassembled WGS sequence"/>
</dbReference>
<feature type="compositionally biased region" description="Polar residues" evidence="7">
    <location>
        <begin position="38"/>
        <end position="48"/>
    </location>
</feature>
<dbReference type="GO" id="GO:0000149">
    <property type="term" value="F:SNARE binding"/>
    <property type="evidence" value="ECO:0007669"/>
    <property type="project" value="TreeGrafter"/>
</dbReference>
<feature type="compositionally biased region" description="Low complexity" evidence="7">
    <location>
        <begin position="24"/>
        <end position="35"/>
    </location>
</feature>
<evidence type="ECO:0000256" key="2">
    <source>
        <dbReference type="ARBA" id="ARBA00009063"/>
    </source>
</evidence>
<dbReference type="InterPro" id="IPR006011">
    <property type="entry name" value="Syntaxin_N"/>
</dbReference>
<keyword evidence="11" id="KW-1185">Reference proteome</keyword>
<organism evidence="10 11">
    <name type="scientific">Verticillium dahliae (strain VdLs.17 / ATCC MYA-4575 / FGSC 10137)</name>
    <name type="common">Verticillium wilt</name>
    <dbReference type="NCBI Taxonomy" id="498257"/>
    <lineage>
        <taxon>Eukaryota</taxon>
        <taxon>Fungi</taxon>
        <taxon>Dikarya</taxon>
        <taxon>Ascomycota</taxon>
        <taxon>Pezizomycotina</taxon>
        <taxon>Sordariomycetes</taxon>
        <taxon>Hypocreomycetidae</taxon>
        <taxon>Glomerellales</taxon>
        <taxon>Plectosphaerellaceae</taxon>
        <taxon>Verticillium</taxon>
    </lineage>
</organism>
<dbReference type="GO" id="GO:0006906">
    <property type="term" value="P:vesicle fusion"/>
    <property type="evidence" value="ECO:0007669"/>
    <property type="project" value="TreeGrafter"/>
</dbReference>
<dbReference type="OMA" id="HPRNAPQ"/>
<evidence type="ECO:0000313" key="11">
    <source>
        <dbReference type="Proteomes" id="UP000001611"/>
    </source>
</evidence>
<dbReference type="SMART" id="SM00397">
    <property type="entry name" value="t_SNARE"/>
    <property type="match status" value="1"/>
</dbReference>
<dbReference type="KEGG" id="vda:VDAG_06050"/>
<dbReference type="InterPro" id="IPR000727">
    <property type="entry name" value="T_SNARE_dom"/>
</dbReference>
<evidence type="ECO:0000256" key="8">
    <source>
        <dbReference type="SAM" id="Phobius"/>
    </source>
</evidence>
<evidence type="ECO:0000256" key="7">
    <source>
        <dbReference type="SAM" id="MobiDB-lite"/>
    </source>
</evidence>
<keyword evidence="6 8" id="KW-0472">Membrane</keyword>
<accession>G2X8A9</accession>
<comment type="subcellular location">
    <subcellularLocation>
        <location evidence="1">Membrane</location>
        <topology evidence="1">Single-pass type IV membrane protein</topology>
    </subcellularLocation>
</comment>
<feature type="domain" description="T-SNARE coiled-coil homology" evidence="9">
    <location>
        <begin position="238"/>
        <end position="300"/>
    </location>
</feature>
<dbReference type="GeneID" id="20707513"/>
<evidence type="ECO:0000256" key="1">
    <source>
        <dbReference type="ARBA" id="ARBA00004211"/>
    </source>
</evidence>
<dbReference type="GO" id="GO:0006886">
    <property type="term" value="P:intracellular protein transport"/>
    <property type="evidence" value="ECO:0007669"/>
    <property type="project" value="TreeGrafter"/>
</dbReference>
<dbReference type="eggNOG" id="KOG0810">
    <property type="taxonomic scope" value="Eukaryota"/>
</dbReference>
<dbReference type="FunCoup" id="G2X8A9">
    <property type="interactions" value="554"/>
</dbReference>
<dbReference type="InterPro" id="IPR010989">
    <property type="entry name" value="SNARE"/>
</dbReference>
<evidence type="ECO:0000259" key="9">
    <source>
        <dbReference type="PROSITE" id="PS50192"/>
    </source>
</evidence>
<sequence length="408" mass="45169">MSQYGYGGRQNPFDQRDDAGGYGAPQQGYGAPPAQSYGGRNQYSQGQDSYGAGMYNQSLGSNVEMAPLAQNAGSFGQGDPNSILNECRSIDSGIDEVERNLDQLRMLQDRVLADADTSGASPAKRQLDGIGSETMTMYRALVDRVRVVKSNPDSRTPKNSPQVGRVDRRLKQVIQQYQQIESTFRKKTQEQMARQYRIVRPDADESEVRQAVEDPNGGQVFSQALMQSSRQGQARAALNAVQDRHAEIQRIEQQMVELAQLFQDMDTLVVQQEAAVAQIEQKGEEVAENLDKGNEEIGVAVDTARKTRKKKWWCLGICVLIILIIVGAVVAYVMINNSNKNNNNQKRALDLTSLPIVNSVPVDTDSMVRVFKDKMVRSVDNWQPGANAAGDNWAASQARNIRVAPPRF</sequence>
<dbReference type="GO" id="GO:0012505">
    <property type="term" value="C:endomembrane system"/>
    <property type="evidence" value="ECO:0007669"/>
    <property type="project" value="TreeGrafter"/>
</dbReference>
<dbReference type="CDD" id="cd15849">
    <property type="entry name" value="SNARE_Sso1"/>
    <property type="match status" value="1"/>
</dbReference>
<dbReference type="HOGENOM" id="CLU_042423_0_2_1"/>
<reference evidence="10 11" key="1">
    <citation type="submission" date="2008-03" db="EMBL/GenBank/DDBJ databases">
        <title>The Genome Sequence of Verticillium dahliae VdLs.17.</title>
        <authorList>
            <consortium name="The Broad Institute Genome Sequencing Platform"/>
            <person name="Ma L.-J.J."/>
            <person name="Klosterman S.J."/>
            <person name="Subbarao K."/>
            <person name="Dobinson K."/>
            <person name="Veronese P."/>
            <person name="Kang S."/>
            <person name="Gold S.E."/>
            <person name="Young S."/>
            <person name="Jaffe D."/>
            <person name="Gnerre S."/>
            <person name="Berlin A."/>
            <person name="Heiman D."/>
            <person name="Hepburn T."/>
            <person name="Sykes S."/>
            <person name="Alvarado L."/>
            <person name="Kodira C.D."/>
            <person name="Lander E."/>
            <person name="Galagan J."/>
            <person name="Nusbaum C."/>
            <person name="Birren B."/>
        </authorList>
    </citation>
    <scope>NUCLEOTIDE SEQUENCE [LARGE SCALE GENOMIC DNA]</scope>
    <source>
        <strain evidence="11">VdLs.17 / ATCC MYA-4575 / FGSC 10137</strain>
    </source>
</reference>
<dbReference type="PROSITE" id="PS50192">
    <property type="entry name" value="T_SNARE"/>
    <property type="match status" value="1"/>
</dbReference>